<evidence type="ECO:0008006" key="3">
    <source>
        <dbReference type="Google" id="ProtNLM"/>
    </source>
</evidence>
<dbReference type="AlphaFoldDB" id="A0A1C0Z1M3"/>
<dbReference type="RefSeq" id="WP_066461757.1">
    <property type="nucleotide sequence ID" value="NZ_MATO01000010.1"/>
</dbReference>
<proteinExistence type="predicted"/>
<comment type="caution">
    <text evidence="1">The sequence shown here is derived from an EMBL/GenBank/DDBJ whole genome shotgun (WGS) entry which is preliminary data.</text>
</comment>
<organism evidence="1 2">
    <name type="scientific">Caryophanon latum</name>
    <dbReference type="NCBI Taxonomy" id="33977"/>
    <lineage>
        <taxon>Bacteria</taxon>
        <taxon>Bacillati</taxon>
        <taxon>Bacillota</taxon>
        <taxon>Bacilli</taxon>
        <taxon>Bacillales</taxon>
        <taxon>Caryophanaceae</taxon>
        <taxon>Caryophanon</taxon>
    </lineage>
</organism>
<keyword evidence="2" id="KW-1185">Reference proteome</keyword>
<reference evidence="1 2" key="1">
    <citation type="submission" date="2016-07" db="EMBL/GenBank/DDBJ databases">
        <title>Caryophanon latum genome sequencing.</title>
        <authorList>
            <person name="Verma A."/>
            <person name="Pal Y."/>
            <person name="Krishnamurthi S."/>
        </authorList>
    </citation>
    <scope>NUCLEOTIDE SEQUENCE [LARGE SCALE GENOMIC DNA]</scope>
    <source>
        <strain evidence="1 2">DSM 14151</strain>
    </source>
</reference>
<accession>A0A1C0Z1M3</accession>
<protein>
    <recommendedName>
        <fullName evidence="3">DNA-binding protein</fullName>
    </recommendedName>
</protein>
<name>A0A1C0Z1M3_9BACL</name>
<gene>
    <name evidence="1" type="ORF">A6K76_05455</name>
</gene>
<sequence length="91" mass="10582">MVNWDDILTAKEASFMLGRNEKYIYMLFKMHSPMILQGSVTIKGNTMLISREGFEHLKEQIEQMEVLKKKANLDNNPIKAKQSNLQEAFSF</sequence>
<evidence type="ECO:0000313" key="1">
    <source>
        <dbReference type="EMBL" id="OCS93341.1"/>
    </source>
</evidence>
<evidence type="ECO:0000313" key="2">
    <source>
        <dbReference type="Proteomes" id="UP000093482"/>
    </source>
</evidence>
<dbReference type="EMBL" id="MATO01000010">
    <property type="protein sequence ID" value="OCS93341.1"/>
    <property type="molecule type" value="Genomic_DNA"/>
</dbReference>
<dbReference type="Proteomes" id="UP000093482">
    <property type="component" value="Unassembled WGS sequence"/>
</dbReference>